<sequence>MAENTNGNPNPTPDPNPAPAPDPTPKSNPPEAVAVAVPEEASKPQEVTERRIMTPSKLMMKVKIYAGLLSIITFIISLPILASVVWLLYMKDYDCEKLLRLPKLQTGLGVGLLFLFLLSNAAVFFKARFPLPSFFVIMVPLIVVLTMGLALVGTYKMESSRIMASPMWFKEKVRNDNNWKNLKSCIYSSGVCDELAARSITLKAYQFSLKKLTSLESGCCNPPGICEMDYVNATYWRRSGDGVEDKYEVADSDCNTWDNNRTVLCYDCDTCRDGFVRVMESKWWKLGVFLIFMALLLIVCHLLLFVAAMWQRYSG</sequence>
<gene>
    <name evidence="8" type="ORF">JCGZ_04108</name>
</gene>
<dbReference type="InterPro" id="IPR044991">
    <property type="entry name" value="TET_plant"/>
</dbReference>
<feature type="transmembrane region" description="Helical" evidence="7">
    <location>
        <begin position="108"/>
        <end position="127"/>
    </location>
</feature>
<feature type="transmembrane region" description="Helical" evidence="7">
    <location>
        <begin position="133"/>
        <end position="155"/>
    </location>
</feature>
<keyword evidence="9" id="KW-1185">Reference proteome</keyword>
<dbReference type="AlphaFoldDB" id="A0A067L2Q0"/>
<evidence type="ECO:0000313" key="9">
    <source>
        <dbReference type="Proteomes" id="UP000027138"/>
    </source>
</evidence>
<evidence type="ECO:0000256" key="2">
    <source>
        <dbReference type="ARBA" id="ARBA00006840"/>
    </source>
</evidence>
<evidence type="ECO:0000256" key="1">
    <source>
        <dbReference type="ARBA" id="ARBA00004141"/>
    </source>
</evidence>
<dbReference type="GO" id="GO:0009734">
    <property type="term" value="P:auxin-activated signaling pathway"/>
    <property type="evidence" value="ECO:0007669"/>
    <property type="project" value="InterPro"/>
</dbReference>
<feature type="transmembrane region" description="Helical" evidence="7">
    <location>
        <begin position="64"/>
        <end position="88"/>
    </location>
</feature>
<evidence type="ECO:0000256" key="6">
    <source>
        <dbReference type="SAM" id="MobiDB-lite"/>
    </source>
</evidence>
<comment type="similarity">
    <text evidence="2">Belongs to the tetraspanin (TM4SF) family.</text>
</comment>
<dbReference type="EMBL" id="KK914358">
    <property type="protein sequence ID" value="KDP38755.1"/>
    <property type="molecule type" value="Genomic_DNA"/>
</dbReference>
<evidence type="ECO:0000313" key="8">
    <source>
        <dbReference type="EMBL" id="KDP38755.1"/>
    </source>
</evidence>
<dbReference type="InterPro" id="IPR018499">
    <property type="entry name" value="Tetraspanin/Peripherin"/>
</dbReference>
<comment type="subcellular location">
    <subcellularLocation>
        <location evidence="1">Membrane</location>
        <topology evidence="1">Multi-pass membrane protein</topology>
    </subcellularLocation>
</comment>
<name>A0A067L2Q0_JATCU</name>
<keyword evidence="3 7" id="KW-0812">Transmembrane</keyword>
<evidence type="ECO:0000256" key="3">
    <source>
        <dbReference type="ARBA" id="ARBA00022692"/>
    </source>
</evidence>
<dbReference type="Proteomes" id="UP000027138">
    <property type="component" value="Unassembled WGS sequence"/>
</dbReference>
<feature type="compositionally biased region" description="Pro residues" evidence="6">
    <location>
        <begin position="10"/>
        <end position="28"/>
    </location>
</feature>
<evidence type="ECO:0008006" key="10">
    <source>
        <dbReference type="Google" id="ProtNLM"/>
    </source>
</evidence>
<evidence type="ECO:0000256" key="7">
    <source>
        <dbReference type="SAM" id="Phobius"/>
    </source>
</evidence>
<feature type="compositionally biased region" description="Low complexity" evidence="6">
    <location>
        <begin position="29"/>
        <end position="39"/>
    </location>
</feature>
<organism evidence="8 9">
    <name type="scientific">Jatropha curcas</name>
    <name type="common">Barbados nut</name>
    <dbReference type="NCBI Taxonomy" id="180498"/>
    <lineage>
        <taxon>Eukaryota</taxon>
        <taxon>Viridiplantae</taxon>
        <taxon>Streptophyta</taxon>
        <taxon>Embryophyta</taxon>
        <taxon>Tracheophyta</taxon>
        <taxon>Spermatophyta</taxon>
        <taxon>Magnoliopsida</taxon>
        <taxon>eudicotyledons</taxon>
        <taxon>Gunneridae</taxon>
        <taxon>Pentapetalae</taxon>
        <taxon>rosids</taxon>
        <taxon>fabids</taxon>
        <taxon>Malpighiales</taxon>
        <taxon>Euphorbiaceae</taxon>
        <taxon>Crotonoideae</taxon>
        <taxon>Jatropheae</taxon>
        <taxon>Jatropha</taxon>
    </lineage>
</organism>
<reference evidence="8 9" key="1">
    <citation type="journal article" date="2014" name="PLoS ONE">
        <title>Global Analysis of Gene Expression Profiles in Physic Nut (Jatropha curcas L.) Seedlings Exposed to Salt Stress.</title>
        <authorList>
            <person name="Zhang L."/>
            <person name="Zhang C."/>
            <person name="Wu P."/>
            <person name="Chen Y."/>
            <person name="Li M."/>
            <person name="Jiang H."/>
            <person name="Wu G."/>
        </authorList>
    </citation>
    <scope>NUCLEOTIDE SEQUENCE [LARGE SCALE GENOMIC DNA]</scope>
    <source>
        <strain evidence="9">cv. GZQX0401</strain>
        <tissue evidence="8">Young leaves</tissue>
    </source>
</reference>
<dbReference type="PANTHER" id="PTHR32191">
    <property type="entry name" value="TETRASPANIN-8-RELATED"/>
    <property type="match status" value="1"/>
</dbReference>
<protein>
    <recommendedName>
        <fullName evidence="10">Tetraspanin-15</fullName>
    </recommendedName>
</protein>
<proteinExistence type="inferred from homology"/>
<feature type="transmembrane region" description="Helical" evidence="7">
    <location>
        <begin position="286"/>
        <end position="310"/>
    </location>
</feature>
<evidence type="ECO:0000256" key="4">
    <source>
        <dbReference type="ARBA" id="ARBA00022989"/>
    </source>
</evidence>
<dbReference type="Pfam" id="PF00335">
    <property type="entry name" value="Tetraspanin"/>
    <property type="match status" value="1"/>
</dbReference>
<dbReference type="GO" id="GO:0016020">
    <property type="term" value="C:membrane"/>
    <property type="evidence" value="ECO:0007669"/>
    <property type="project" value="UniProtKB-SubCell"/>
</dbReference>
<dbReference type="OrthoDB" id="761290at2759"/>
<accession>A0A067L2Q0</accession>
<evidence type="ECO:0000256" key="5">
    <source>
        <dbReference type="ARBA" id="ARBA00023136"/>
    </source>
</evidence>
<keyword evidence="5 7" id="KW-0472">Membrane</keyword>
<feature type="region of interest" description="Disordered" evidence="6">
    <location>
        <begin position="1"/>
        <end position="48"/>
    </location>
</feature>
<keyword evidence="4 7" id="KW-1133">Transmembrane helix</keyword>